<dbReference type="EMBL" id="CP086716">
    <property type="protein sequence ID" value="WOO81472.1"/>
    <property type="molecule type" value="Genomic_DNA"/>
</dbReference>
<dbReference type="AlphaFoldDB" id="A0AAF0Y7T2"/>
<evidence type="ECO:0000313" key="6">
    <source>
        <dbReference type="Proteomes" id="UP000827549"/>
    </source>
</evidence>
<feature type="region of interest" description="Disordered" evidence="4">
    <location>
        <begin position="392"/>
        <end position="466"/>
    </location>
</feature>
<proteinExistence type="predicted"/>
<keyword evidence="6" id="KW-1185">Reference proteome</keyword>
<evidence type="ECO:0000256" key="3">
    <source>
        <dbReference type="PROSITE-ProRule" id="PRU00221"/>
    </source>
</evidence>
<evidence type="ECO:0000256" key="1">
    <source>
        <dbReference type="ARBA" id="ARBA00022574"/>
    </source>
</evidence>
<keyword evidence="1 3" id="KW-0853">WD repeat</keyword>
<dbReference type="InterPro" id="IPR001680">
    <property type="entry name" value="WD40_rpt"/>
</dbReference>
<protein>
    <submittedName>
        <fullName evidence="5">WD repeat-containing protein 89</fullName>
    </submittedName>
</protein>
<feature type="compositionally biased region" description="Acidic residues" evidence="4">
    <location>
        <begin position="408"/>
        <end position="424"/>
    </location>
</feature>
<organism evidence="5 6">
    <name type="scientific">Vanrija pseudolonga</name>
    <dbReference type="NCBI Taxonomy" id="143232"/>
    <lineage>
        <taxon>Eukaryota</taxon>
        <taxon>Fungi</taxon>
        <taxon>Dikarya</taxon>
        <taxon>Basidiomycota</taxon>
        <taxon>Agaricomycotina</taxon>
        <taxon>Tremellomycetes</taxon>
        <taxon>Trichosporonales</taxon>
        <taxon>Trichosporonaceae</taxon>
        <taxon>Vanrija</taxon>
    </lineage>
</organism>
<dbReference type="InterPro" id="IPR039328">
    <property type="entry name" value="WDR89"/>
</dbReference>
<dbReference type="InterPro" id="IPR011047">
    <property type="entry name" value="Quinoprotein_ADH-like_sf"/>
</dbReference>
<dbReference type="PROSITE" id="PS50082">
    <property type="entry name" value="WD_REPEATS_2"/>
    <property type="match status" value="1"/>
</dbReference>
<evidence type="ECO:0000256" key="4">
    <source>
        <dbReference type="SAM" id="MobiDB-lite"/>
    </source>
</evidence>
<feature type="repeat" description="WD" evidence="3">
    <location>
        <begin position="57"/>
        <end position="96"/>
    </location>
</feature>
<keyword evidence="2" id="KW-0677">Repeat</keyword>
<dbReference type="Proteomes" id="UP000827549">
    <property type="component" value="Chromosome 3"/>
</dbReference>
<evidence type="ECO:0000313" key="5">
    <source>
        <dbReference type="EMBL" id="WOO81472.1"/>
    </source>
</evidence>
<name>A0AAF0Y7T2_9TREE</name>
<dbReference type="RefSeq" id="XP_062627504.1">
    <property type="nucleotide sequence ID" value="XM_062771520.1"/>
</dbReference>
<sequence>MPPLPPVAFATLAHQQPGRPYITGITPTSLSGHLILQHPDPVLTIADAQTLAPVERLTGHTGPVTAVTCEEGSIWSSAKDATVVRWDERSRRAATTIKAFIRKPLPVTALAVSESDHLVVGGTELVSSEAHILFWDTRNASEPAYRHSSTHSDDITHLSILPPTSSFQVSPARQLPQRLLLSTATDGCVALSDLRQTDEEEAVQAEENWNQSIAAAGSYAYEGRLKIWARSDMDFVAAWGVGADPDDGELQLQDFAEISSAQFKYRDFELPRAGPSVVAPVGSERAYPDRLRSDYLIDVCPSLGVNNRGLPIVGVGSNDGNIVIQHASAFSTRENRPYHPSAYFVSEPGARGHKDVVRCMYHAVRDEALYTGSEDGVLAGWSLASLPRLWTGNPAIDDDGGDGREDVASDDEDDESEIETEESESDKSDNSDDMEVDEGPRHGPVYGGRGRNDRQDKRREKRHAPY</sequence>
<dbReference type="InterPro" id="IPR015943">
    <property type="entry name" value="WD40/YVTN_repeat-like_dom_sf"/>
</dbReference>
<dbReference type="SUPFAM" id="SSF50998">
    <property type="entry name" value="Quinoprotein alcohol dehydrogenase-like"/>
    <property type="match status" value="1"/>
</dbReference>
<dbReference type="SMART" id="SM00320">
    <property type="entry name" value="WD40"/>
    <property type="match status" value="4"/>
</dbReference>
<dbReference type="GeneID" id="87808225"/>
<evidence type="ECO:0000256" key="2">
    <source>
        <dbReference type="ARBA" id="ARBA00022737"/>
    </source>
</evidence>
<dbReference type="Gene3D" id="2.130.10.10">
    <property type="entry name" value="YVTN repeat-like/Quinoprotein amine dehydrogenase"/>
    <property type="match status" value="1"/>
</dbReference>
<reference evidence="5" key="1">
    <citation type="submission" date="2023-10" db="EMBL/GenBank/DDBJ databases">
        <authorList>
            <person name="Noh H."/>
        </authorList>
    </citation>
    <scope>NUCLEOTIDE SEQUENCE</scope>
    <source>
        <strain evidence="5">DUCC4014</strain>
    </source>
</reference>
<gene>
    <name evidence="5" type="primary">WDR89</name>
    <name evidence="5" type="ORF">LOC62_03G004994</name>
</gene>
<dbReference type="PANTHER" id="PTHR22889">
    <property type="entry name" value="WD REPEAT-CONTAINING PROTEIN 89"/>
    <property type="match status" value="1"/>
</dbReference>
<dbReference type="PANTHER" id="PTHR22889:SF0">
    <property type="entry name" value="WD REPEAT-CONTAINING PROTEIN 89"/>
    <property type="match status" value="1"/>
</dbReference>
<accession>A0AAF0Y7T2</accession>